<keyword evidence="2" id="KW-0677">Repeat</keyword>
<dbReference type="RefSeq" id="XP_029218963.1">
    <property type="nucleotide sequence ID" value="XM_029364255.1"/>
</dbReference>
<dbReference type="EMBL" id="NWUJ01000005">
    <property type="protein sequence ID" value="PFH34954.1"/>
    <property type="molecule type" value="Genomic_DNA"/>
</dbReference>
<reference evidence="5 6" key="1">
    <citation type="submission" date="2017-09" db="EMBL/GenBank/DDBJ databases">
        <title>Genome sequencing of Besnoitia besnoiti strain Bb-Ger1.</title>
        <authorList>
            <person name="Schares G."/>
            <person name="Venepally P."/>
            <person name="Lorenzi H.A."/>
        </authorList>
    </citation>
    <scope>NUCLEOTIDE SEQUENCE [LARGE SCALE GENOMIC DNA]</scope>
    <source>
        <strain evidence="5 6">Bb-Ger1</strain>
    </source>
</reference>
<keyword evidence="1" id="KW-0732">Signal</keyword>
<evidence type="ECO:0000313" key="6">
    <source>
        <dbReference type="Proteomes" id="UP000224006"/>
    </source>
</evidence>
<accession>A0A2A9MCK3</accession>
<gene>
    <name evidence="5" type="ORF">BESB_058410</name>
</gene>
<dbReference type="Gene3D" id="2.80.10.50">
    <property type="match status" value="1"/>
</dbReference>
<dbReference type="SUPFAM" id="SSF82109">
    <property type="entry name" value="MIR domain"/>
    <property type="match status" value="1"/>
</dbReference>
<sequence length="286" mass="29899">MAPPRSPRSVSPLAHAAARASQSGSSLPVLRRALSSALIIFFVFSLHSCPAEGARPKNGRPVTYGSSVLLINNATGFKLFSGKISWGSGSGQQAVTAMPSSEKVTASNVLWTVSPPLSANRPRPLESAVLARAAAKAGESPPSDEPAPALLTEGAAGEPVRCNSVVVLEHGSSGGTLQAMSVSSPISNQREVSVGSGRDERVAAFKVICGNSKAEYWLTGDAVTFEHVHLRTNLQAKREHAFTQQNCGRGCPIAGHIEVSVSTEKSRSSWGWTSPPTSGRPKQAPL</sequence>
<evidence type="ECO:0000256" key="1">
    <source>
        <dbReference type="ARBA" id="ARBA00022729"/>
    </source>
</evidence>
<dbReference type="OrthoDB" id="5588846at2759"/>
<dbReference type="PANTHER" id="PTHR46809">
    <property type="entry name" value="STROMAL CELL-DERIVED FACTOR 2-LIKE PROTEIN"/>
    <property type="match status" value="1"/>
</dbReference>
<feature type="compositionally biased region" description="Polar residues" evidence="3">
    <location>
        <begin position="264"/>
        <end position="277"/>
    </location>
</feature>
<evidence type="ECO:0000256" key="3">
    <source>
        <dbReference type="SAM" id="MobiDB-lite"/>
    </source>
</evidence>
<dbReference type="PANTHER" id="PTHR46809:SF2">
    <property type="entry name" value="GH21273P"/>
    <property type="match status" value="1"/>
</dbReference>
<dbReference type="SMART" id="SM00472">
    <property type="entry name" value="MIR"/>
    <property type="match status" value="2"/>
</dbReference>
<organism evidence="5 6">
    <name type="scientific">Besnoitia besnoiti</name>
    <name type="common">Apicomplexan protozoan</name>
    <dbReference type="NCBI Taxonomy" id="94643"/>
    <lineage>
        <taxon>Eukaryota</taxon>
        <taxon>Sar</taxon>
        <taxon>Alveolata</taxon>
        <taxon>Apicomplexa</taxon>
        <taxon>Conoidasida</taxon>
        <taxon>Coccidia</taxon>
        <taxon>Eucoccidiorida</taxon>
        <taxon>Eimeriorina</taxon>
        <taxon>Sarcocystidae</taxon>
        <taxon>Besnoitia</taxon>
    </lineage>
</organism>
<dbReference type="AlphaFoldDB" id="A0A2A9MCK3"/>
<dbReference type="InterPro" id="IPR016093">
    <property type="entry name" value="MIR_motif"/>
</dbReference>
<dbReference type="PROSITE" id="PS50919">
    <property type="entry name" value="MIR"/>
    <property type="match status" value="1"/>
</dbReference>
<keyword evidence="6" id="KW-1185">Reference proteome</keyword>
<proteinExistence type="predicted"/>
<dbReference type="KEGG" id="bbes:BESB_058410"/>
<feature type="domain" description="MIR" evidence="4">
    <location>
        <begin position="59"/>
        <end position="116"/>
    </location>
</feature>
<dbReference type="InterPro" id="IPR036300">
    <property type="entry name" value="MIR_dom_sf"/>
</dbReference>
<dbReference type="VEuPathDB" id="ToxoDB:BESB_058410"/>
<comment type="caution">
    <text evidence="5">The sequence shown here is derived from an EMBL/GenBank/DDBJ whole genome shotgun (WGS) entry which is preliminary data.</text>
</comment>
<feature type="region of interest" description="Disordered" evidence="3">
    <location>
        <begin position="264"/>
        <end position="286"/>
    </location>
</feature>
<name>A0A2A9MCK3_BESBE</name>
<dbReference type="STRING" id="94643.A0A2A9MCK3"/>
<evidence type="ECO:0000313" key="5">
    <source>
        <dbReference type="EMBL" id="PFH34954.1"/>
    </source>
</evidence>
<evidence type="ECO:0000256" key="2">
    <source>
        <dbReference type="ARBA" id="ARBA00022737"/>
    </source>
</evidence>
<dbReference type="Proteomes" id="UP000224006">
    <property type="component" value="Chromosome V"/>
</dbReference>
<evidence type="ECO:0000259" key="4">
    <source>
        <dbReference type="PROSITE" id="PS50919"/>
    </source>
</evidence>
<dbReference type="GeneID" id="40310769"/>
<protein>
    <recommendedName>
        <fullName evidence="4">MIR domain-containing protein</fullName>
    </recommendedName>
</protein>